<dbReference type="Proteomes" id="UP000002051">
    <property type="component" value="Unassembled WGS sequence"/>
</dbReference>
<evidence type="ECO:0000313" key="1">
    <source>
        <dbReference type="EMBL" id="KEH16967.1"/>
    </source>
</evidence>
<name>A0A072THS7_MEDTR</name>
<gene>
    <name evidence="1" type="ORF">MTR_0058s0010</name>
</gene>
<evidence type="ECO:0000313" key="3">
    <source>
        <dbReference type="Proteomes" id="UP000002051"/>
    </source>
</evidence>
<dbReference type="EnsemblPlants" id="KEH16967">
    <property type="protein sequence ID" value="KEH16967"/>
    <property type="gene ID" value="MTR_0058s0010"/>
</dbReference>
<evidence type="ECO:0000313" key="2">
    <source>
        <dbReference type="EnsemblPlants" id="KEH16967"/>
    </source>
</evidence>
<reference evidence="1 3" key="1">
    <citation type="journal article" date="2011" name="Nature">
        <title>The Medicago genome provides insight into the evolution of rhizobial symbioses.</title>
        <authorList>
            <person name="Young N.D."/>
            <person name="Debelle F."/>
            <person name="Oldroyd G.E."/>
            <person name="Geurts R."/>
            <person name="Cannon S.B."/>
            <person name="Udvardi M.K."/>
            <person name="Benedito V.A."/>
            <person name="Mayer K.F."/>
            <person name="Gouzy J."/>
            <person name="Schoof H."/>
            <person name="Van de Peer Y."/>
            <person name="Proost S."/>
            <person name="Cook D.R."/>
            <person name="Meyers B.C."/>
            <person name="Spannagl M."/>
            <person name="Cheung F."/>
            <person name="De Mita S."/>
            <person name="Krishnakumar V."/>
            <person name="Gundlach H."/>
            <person name="Zhou S."/>
            <person name="Mudge J."/>
            <person name="Bharti A.K."/>
            <person name="Murray J.D."/>
            <person name="Naoumkina M.A."/>
            <person name="Rosen B."/>
            <person name="Silverstein K.A."/>
            <person name="Tang H."/>
            <person name="Rombauts S."/>
            <person name="Zhao P.X."/>
            <person name="Zhou P."/>
            <person name="Barbe V."/>
            <person name="Bardou P."/>
            <person name="Bechner M."/>
            <person name="Bellec A."/>
            <person name="Berger A."/>
            <person name="Berges H."/>
            <person name="Bidwell S."/>
            <person name="Bisseling T."/>
            <person name="Choisne N."/>
            <person name="Couloux A."/>
            <person name="Denny R."/>
            <person name="Deshpande S."/>
            <person name="Dai X."/>
            <person name="Doyle J.J."/>
            <person name="Dudez A.M."/>
            <person name="Farmer A.D."/>
            <person name="Fouteau S."/>
            <person name="Franken C."/>
            <person name="Gibelin C."/>
            <person name="Gish J."/>
            <person name="Goldstein S."/>
            <person name="Gonzalez A.J."/>
            <person name="Green P.J."/>
            <person name="Hallab A."/>
            <person name="Hartog M."/>
            <person name="Hua A."/>
            <person name="Humphray S.J."/>
            <person name="Jeong D.H."/>
            <person name="Jing Y."/>
            <person name="Jocker A."/>
            <person name="Kenton S.M."/>
            <person name="Kim D.J."/>
            <person name="Klee K."/>
            <person name="Lai H."/>
            <person name="Lang C."/>
            <person name="Lin S."/>
            <person name="Macmil S.L."/>
            <person name="Magdelenat G."/>
            <person name="Matthews L."/>
            <person name="McCorrison J."/>
            <person name="Monaghan E.L."/>
            <person name="Mun J.H."/>
            <person name="Najar F.Z."/>
            <person name="Nicholson C."/>
            <person name="Noirot C."/>
            <person name="O'Bleness M."/>
            <person name="Paule C.R."/>
            <person name="Poulain J."/>
            <person name="Prion F."/>
            <person name="Qin B."/>
            <person name="Qu C."/>
            <person name="Retzel E.F."/>
            <person name="Riddle C."/>
            <person name="Sallet E."/>
            <person name="Samain S."/>
            <person name="Samson N."/>
            <person name="Sanders I."/>
            <person name="Saurat O."/>
            <person name="Scarpelli C."/>
            <person name="Schiex T."/>
            <person name="Segurens B."/>
            <person name="Severin A.J."/>
            <person name="Sherrier D.J."/>
            <person name="Shi R."/>
            <person name="Sims S."/>
            <person name="Singer S.R."/>
            <person name="Sinharoy S."/>
            <person name="Sterck L."/>
            <person name="Viollet A."/>
            <person name="Wang B.B."/>
            <person name="Wang K."/>
            <person name="Wang M."/>
            <person name="Wang X."/>
            <person name="Warfsmann J."/>
            <person name="Weissenbach J."/>
            <person name="White D.D."/>
            <person name="White J.D."/>
            <person name="Wiley G.B."/>
            <person name="Wincker P."/>
            <person name="Xing Y."/>
            <person name="Yang L."/>
            <person name="Yao Z."/>
            <person name="Ying F."/>
            <person name="Zhai J."/>
            <person name="Zhou L."/>
            <person name="Zuber A."/>
            <person name="Denarie J."/>
            <person name="Dixon R.A."/>
            <person name="May G.D."/>
            <person name="Schwartz D.C."/>
            <person name="Rogers J."/>
            <person name="Quetier F."/>
            <person name="Town C.D."/>
            <person name="Roe B.A."/>
        </authorList>
    </citation>
    <scope>NUCLEOTIDE SEQUENCE [LARGE SCALE GENOMIC DNA]</scope>
    <source>
        <strain evidence="1">A17</strain>
        <strain evidence="2 3">cv. Jemalong A17</strain>
    </source>
</reference>
<sequence>MAVSLKSIQDNTGTKLADFSKFKDEFEVKYRAKEVERFFKKGIHTVGNSFKKGWNKIKHLKR</sequence>
<reference evidence="2" key="3">
    <citation type="submission" date="2015-06" db="UniProtKB">
        <authorList>
            <consortium name="EnsemblPlants"/>
        </authorList>
    </citation>
    <scope>IDENTIFICATION</scope>
    <source>
        <strain evidence="2">cv. Jemalong A17</strain>
    </source>
</reference>
<dbReference type="EMBL" id="KL402783">
    <property type="protein sequence ID" value="KEH16967.1"/>
    <property type="molecule type" value="Genomic_DNA"/>
</dbReference>
<protein>
    <submittedName>
        <fullName evidence="1 2">Uncharacterized protein</fullName>
    </submittedName>
</protein>
<organism evidence="1 3">
    <name type="scientific">Medicago truncatula</name>
    <name type="common">Barrel medic</name>
    <name type="synonym">Medicago tribuloides</name>
    <dbReference type="NCBI Taxonomy" id="3880"/>
    <lineage>
        <taxon>Eukaryota</taxon>
        <taxon>Viridiplantae</taxon>
        <taxon>Streptophyta</taxon>
        <taxon>Embryophyta</taxon>
        <taxon>Tracheophyta</taxon>
        <taxon>Spermatophyta</taxon>
        <taxon>Magnoliopsida</taxon>
        <taxon>eudicotyledons</taxon>
        <taxon>Gunneridae</taxon>
        <taxon>Pentapetalae</taxon>
        <taxon>rosids</taxon>
        <taxon>fabids</taxon>
        <taxon>Fabales</taxon>
        <taxon>Fabaceae</taxon>
        <taxon>Papilionoideae</taxon>
        <taxon>50 kb inversion clade</taxon>
        <taxon>NPAAA clade</taxon>
        <taxon>Hologalegina</taxon>
        <taxon>IRL clade</taxon>
        <taxon>Trifolieae</taxon>
        <taxon>Medicago</taxon>
    </lineage>
</organism>
<dbReference type="HOGENOM" id="CLU_2907539_0_0_1"/>
<proteinExistence type="predicted"/>
<reference evidence="1 3" key="2">
    <citation type="journal article" date="2014" name="BMC Genomics">
        <title>An improved genome release (version Mt4.0) for the model legume Medicago truncatula.</title>
        <authorList>
            <person name="Tang H."/>
            <person name="Krishnakumar V."/>
            <person name="Bidwell S."/>
            <person name="Rosen B."/>
            <person name="Chan A."/>
            <person name="Zhou S."/>
            <person name="Gentzbittel L."/>
            <person name="Childs K.L."/>
            <person name="Yandell M."/>
            <person name="Gundlach H."/>
            <person name="Mayer K.F."/>
            <person name="Schwartz D.C."/>
            <person name="Town C.D."/>
        </authorList>
    </citation>
    <scope>GENOME REANNOTATION</scope>
    <source>
        <strain evidence="1">A17</strain>
        <strain evidence="2 3">cv. Jemalong A17</strain>
    </source>
</reference>
<keyword evidence="3" id="KW-1185">Reference proteome</keyword>
<accession>A0A072THS7</accession>
<dbReference type="AlphaFoldDB" id="A0A072THS7"/>